<keyword evidence="2" id="KW-1185">Reference proteome</keyword>
<name>A0A8K0TMU1_9PEZI</name>
<organism evidence="1 2">
    <name type="scientific">Plectosphaerella cucumerina</name>
    <dbReference type="NCBI Taxonomy" id="40658"/>
    <lineage>
        <taxon>Eukaryota</taxon>
        <taxon>Fungi</taxon>
        <taxon>Dikarya</taxon>
        <taxon>Ascomycota</taxon>
        <taxon>Pezizomycotina</taxon>
        <taxon>Sordariomycetes</taxon>
        <taxon>Hypocreomycetidae</taxon>
        <taxon>Glomerellales</taxon>
        <taxon>Plectosphaerellaceae</taxon>
        <taxon>Plectosphaerella</taxon>
    </lineage>
</organism>
<comment type="caution">
    <text evidence="1">The sequence shown here is derived from an EMBL/GenBank/DDBJ whole genome shotgun (WGS) entry which is preliminary data.</text>
</comment>
<evidence type="ECO:0000313" key="2">
    <source>
        <dbReference type="Proteomes" id="UP000813385"/>
    </source>
</evidence>
<dbReference type="EMBL" id="JAGPXD010000002">
    <property type="protein sequence ID" value="KAH7368065.1"/>
    <property type="molecule type" value="Genomic_DNA"/>
</dbReference>
<evidence type="ECO:0000313" key="1">
    <source>
        <dbReference type="EMBL" id="KAH7368065.1"/>
    </source>
</evidence>
<gene>
    <name evidence="1" type="ORF">B0T11DRAFT_295770</name>
</gene>
<sequence>MVLVLGKRGPGAWTTASLPVEEGQAKHDMAWRVPRETPPGHRYSPPKYLGLLGPSGAPARWRIMLKVKCGWALLGGRGPPFGLRASPGRDLPEGRENVRVCMVCKGGRPPTCCPTSVLRTPVLSSQMLRTCDSTPVRASAWPWRVRPHNLHDSHIIHLAILPPDPRERGGTRGGDDKTLQIGILVGACFDYAFLDGPAVGVSPRGSAGDDMPRARLMSG</sequence>
<dbReference type="AlphaFoldDB" id="A0A8K0TMU1"/>
<accession>A0A8K0TMU1</accession>
<protein>
    <submittedName>
        <fullName evidence="1">Uncharacterized protein</fullName>
    </submittedName>
</protein>
<dbReference type="Proteomes" id="UP000813385">
    <property type="component" value="Unassembled WGS sequence"/>
</dbReference>
<reference evidence="1" key="1">
    <citation type="journal article" date="2021" name="Nat. Commun.">
        <title>Genetic determinants of endophytism in the Arabidopsis root mycobiome.</title>
        <authorList>
            <person name="Mesny F."/>
            <person name="Miyauchi S."/>
            <person name="Thiergart T."/>
            <person name="Pickel B."/>
            <person name="Atanasova L."/>
            <person name="Karlsson M."/>
            <person name="Huettel B."/>
            <person name="Barry K.W."/>
            <person name="Haridas S."/>
            <person name="Chen C."/>
            <person name="Bauer D."/>
            <person name="Andreopoulos W."/>
            <person name="Pangilinan J."/>
            <person name="LaButti K."/>
            <person name="Riley R."/>
            <person name="Lipzen A."/>
            <person name="Clum A."/>
            <person name="Drula E."/>
            <person name="Henrissat B."/>
            <person name="Kohler A."/>
            <person name="Grigoriev I.V."/>
            <person name="Martin F.M."/>
            <person name="Hacquard S."/>
        </authorList>
    </citation>
    <scope>NUCLEOTIDE SEQUENCE</scope>
    <source>
        <strain evidence="1">MPI-CAGE-AT-0016</strain>
    </source>
</reference>
<proteinExistence type="predicted"/>